<name>A0A182IKB9_ANOAO</name>
<evidence type="ECO:0000256" key="1">
    <source>
        <dbReference type="SAM" id="MobiDB-lite"/>
    </source>
</evidence>
<feature type="transmembrane region" description="Helical" evidence="2">
    <location>
        <begin position="146"/>
        <end position="171"/>
    </location>
</feature>
<dbReference type="EnsemblMetazoa" id="AATE000790-RA">
    <property type="protein sequence ID" value="AATE000790-PA.1"/>
    <property type="gene ID" value="AATE000790"/>
</dbReference>
<organism evidence="3">
    <name type="scientific">Anopheles atroparvus</name>
    <name type="common">European mosquito</name>
    <dbReference type="NCBI Taxonomy" id="41427"/>
    <lineage>
        <taxon>Eukaryota</taxon>
        <taxon>Metazoa</taxon>
        <taxon>Ecdysozoa</taxon>
        <taxon>Arthropoda</taxon>
        <taxon>Hexapoda</taxon>
        <taxon>Insecta</taxon>
        <taxon>Pterygota</taxon>
        <taxon>Neoptera</taxon>
        <taxon>Endopterygota</taxon>
        <taxon>Diptera</taxon>
        <taxon>Nematocera</taxon>
        <taxon>Culicoidea</taxon>
        <taxon>Culicidae</taxon>
        <taxon>Anophelinae</taxon>
        <taxon>Anopheles</taxon>
    </lineage>
</organism>
<feature type="compositionally biased region" description="Basic and acidic residues" evidence="1">
    <location>
        <begin position="54"/>
        <end position="63"/>
    </location>
</feature>
<evidence type="ECO:0000256" key="2">
    <source>
        <dbReference type="SAM" id="Phobius"/>
    </source>
</evidence>
<keyword evidence="2" id="KW-0812">Transmembrane</keyword>
<dbReference type="EMBL" id="AXCP01008988">
    <property type="status" value="NOT_ANNOTATED_CDS"/>
    <property type="molecule type" value="Genomic_DNA"/>
</dbReference>
<proteinExistence type="predicted"/>
<dbReference type="AlphaFoldDB" id="A0A182IKB9"/>
<keyword evidence="2" id="KW-1133">Transmembrane helix</keyword>
<evidence type="ECO:0000313" key="3">
    <source>
        <dbReference type="EnsemblMetazoa" id="AATE000790-PA.1"/>
    </source>
</evidence>
<feature type="region of interest" description="Disordered" evidence="1">
    <location>
        <begin position="33"/>
        <end position="63"/>
    </location>
</feature>
<dbReference type="VEuPathDB" id="VectorBase:AATE000790"/>
<accession>A0A182IKB9</accession>
<keyword evidence="2" id="KW-0472">Membrane</keyword>
<sequence>MFLSAEREKGEPLYWAGLEVPLLSPYGVRGVTGKAGVSGRGEPPIGELSGSVSERYDENDSSRAWGVKEKEKRNVEKTKRNETTHVLLRHVVLEGQRGQQLIEGHLALADTVPTVARDDLRQRHAVRFLPIDTAVRRGQQFHRLRLLAVMVVTIPTTTALRMLLALVRVLMVGMMVFGMMVRID</sequence>
<protein>
    <submittedName>
        <fullName evidence="3">Uncharacterized protein</fullName>
    </submittedName>
</protein>
<reference evidence="3" key="1">
    <citation type="submission" date="2022-08" db="UniProtKB">
        <authorList>
            <consortium name="EnsemblMetazoa"/>
        </authorList>
    </citation>
    <scope>IDENTIFICATION</scope>
    <source>
        <strain evidence="3">EBRO</strain>
    </source>
</reference>